<dbReference type="PANTHER" id="PTHR48107">
    <property type="entry name" value="NADPH-DEPENDENT ALDEHYDE REDUCTASE-LIKE PROTEIN, CHLOROPLASTIC-RELATED"/>
    <property type="match status" value="1"/>
</dbReference>
<name>A0A6J4NPK1_9CYAN</name>
<dbReference type="PANTHER" id="PTHR48107:SF7">
    <property type="entry name" value="RE15974P"/>
    <property type="match status" value="1"/>
</dbReference>
<reference evidence="3" key="1">
    <citation type="submission" date="2020-02" db="EMBL/GenBank/DDBJ databases">
        <authorList>
            <person name="Meier V. D."/>
        </authorList>
    </citation>
    <scope>NUCLEOTIDE SEQUENCE</scope>
    <source>
        <strain evidence="3">AVDCRST_MAG94</strain>
    </source>
</reference>
<keyword evidence="2 3" id="KW-0560">Oxidoreductase</keyword>
<dbReference type="InterPro" id="IPR036291">
    <property type="entry name" value="NAD(P)-bd_dom_sf"/>
</dbReference>
<dbReference type="SUPFAM" id="SSF51735">
    <property type="entry name" value="NAD(P)-binding Rossmann-fold domains"/>
    <property type="match status" value="1"/>
</dbReference>
<dbReference type="PRINTS" id="PR00081">
    <property type="entry name" value="GDHRDH"/>
</dbReference>
<protein>
    <submittedName>
        <fullName evidence="3">3-oxoacyl-[acyl-carrier protein] reductase</fullName>
        <ecNumber evidence="3">1.1.1.100</ecNumber>
    </submittedName>
</protein>
<dbReference type="InterPro" id="IPR002347">
    <property type="entry name" value="SDR_fam"/>
</dbReference>
<dbReference type="Gene3D" id="3.40.50.720">
    <property type="entry name" value="NAD(P)-binding Rossmann-like Domain"/>
    <property type="match status" value="1"/>
</dbReference>
<accession>A0A6J4NPK1</accession>
<dbReference type="EC" id="1.1.1.100" evidence="3"/>
<dbReference type="AlphaFoldDB" id="A0A6J4NPK1"/>
<evidence type="ECO:0000313" key="3">
    <source>
        <dbReference type="EMBL" id="CAA9390164.1"/>
    </source>
</evidence>
<dbReference type="GO" id="GO:0004316">
    <property type="term" value="F:3-oxoacyl-[acyl-carrier-protein] reductase (NADPH) activity"/>
    <property type="evidence" value="ECO:0007669"/>
    <property type="project" value="UniProtKB-EC"/>
</dbReference>
<comment type="similarity">
    <text evidence="1">Belongs to the short-chain dehydrogenases/reductases (SDR) family.</text>
</comment>
<organism evidence="3">
    <name type="scientific">uncultured Leptolyngbya sp</name>
    <dbReference type="NCBI Taxonomy" id="332963"/>
    <lineage>
        <taxon>Bacteria</taxon>
        <taxon>Bacillati</taxon>
        <taxon>Cyanobacteriota</taxon>
        <taxon>Cyanophyceae</taxon>
        <taxon>Leptolyngbyales</taxon>
        <taxon>Leptolyngbyaceae</taxon>
        <taxon>Leptolyngbya group</taxon>
        <taxon>Leptolyngbya</taxon>
        <taxon>environmental samples</taxon>
    </lineage>
</organism>
<gene>
    <name evidence="3" type="ORF">AVDCRST_MAG94-5359</name>
</gene>
<evidence type="ECO:0000256" key="1">
    <source>
        <dbReference type="ARBA" id="ARBA00006484"/>
    </source>
</evidence>
<sequence length="94" mass="9815">MIAGSKAAIEAFTFALAKEVSARGIRVNAIMPGPTTTDSFTSMVAAEEQEQLKQLAPLQRLAAPHEIANAVAFLVSDDASYITGHTLHATGGFA</sequence>
<dbReference type="EMBL" id="CADCTY010001836">
    <property type="protein sequence ID" value="CAA9390164.1"/>
    <property type="molecule type" value="Genomic_DNA"/>
</dbReference>
<dbReference type="Pfam" id="PF13561">
    <property type="entry name" value="adh_short_C2"/>
    <property type="match status" value="1"/>
</dbReference>
<proteinExistence type="inferred from homology"/>
<evidence type="ECO:0000256" key="2">
    <source>
        <dbReference type="ARBA" id="ARBA00023002"/>
    </source>
</evidence>